<evidence type="ECO:0000313" key="10">
    <source>
        <dbReference type="Proteomes" id="UP000230750"/>
    </source>
</evidence>
<organism evidence="9 10">
    <name type="scientific">Stichopus japonicus</name>
    <name type="common">Sea cucumber</name>
    <dbReference type="NCBI Taxonomy" id="307972"/>
    <lineage>
        <taxon>Eukaryota</taxon>
        <taxon>Metazoa</taxon>
        <taxon>Echinodermata</taxon>
        <taxon>Eleutherozoa</taxon>
        <taxon>Echinozoa</taxon>
        <taxon>Holothuroidea</taxon>
        <taxon>Aspidochirotacea</taxon>
        <taxon>Aspidochirotida</taxon>
        <taxon>Stichopodidae</taxon>
        <taxon>Apostichopus</taxon>
    </lineage>
</organism>
<name>A0A2G8KZH0_STIJA</name>
<keyword evidence="8" id="KW-0949">S-adenosyl-L-methionine</keyword>
<dbReference type="GO" id="GO:0005737">
    <property type="term" value="C:cytoplasm"/>
    <property type="evidence" value="ECO:0007669"/>
    <property type="project" value="UniProtKB-SubCell"/>
</dbReference>
<accession>A0A2G8KZH0</accession>
<comment type="caution">
    <text evidence="9">The sequence shown here is derived from an EMBL/GenBank/DDBJ whole genome shotgun (WGS) entry which is preliminary data.</text>
</comment>
<keyword evidence="7" id="KW-0808">Transferase</keyword>
<dbReference type="PROSITE" id="PS51585">
    <property type="entry name" value="SAM_MT_TPMT"/>
    <property type="match status" value="1"/>
</dbReference>
<protein>
    <recommendedName>
        <fullName evidence="4">thiopurine S-methyltransferase</fullName>
        <ecNumber evidence="4">2.1.1.67</ecNumber>
    </recommendedName>
</protein>
<dbReference type="CDD" id="cd02440">
    <property type="entry name" value="AdoMet_MTases"/>
    <property type="match status" value="1"/>
</dbReference>
<dbReference type="InterPro" id="IPR029063">
    <property type="entry name" value="SAM-dependent_MTases_sf"/>
</dbReference>
<dbReference type="GO" id="GO:0032259">
    <property type="term" value="P:methylation"/>
    <property type="evidence" value="ECO:0007669"/>
    <property type="project" value="UniProtKB-KW"/>
</dbReference>
<dbReference type="EC" id="2.1.1.67" evidence="4"/>
<evidence type="ECO:0000256" key="2">
    <source>
        <dbReference type="ARBA" id="ARBA00004496"/>
    </source>
</evidence>
<dbReference type="AlphaFoldDB" id="A0A2G8KZH0"/>
<comment type="subcellular location">
    <subcellularLocation>
        <location evidence="2">Cytoplasm</location>
    </subcellularLocation>
</comment>
<keyword evidence="10" id="KW-1185">Reference proteome</keyword>
<evidence type="ECO:0000313" key="9">
    <source>
        <dbReference type="EMBL" id="PIK53365.1"/>
    </source>
</evidence>
<evidence type="ECO:0000256" key="6">
    <source>
        <dbReference type="ARBA" id="ARBA00022603"/>
    </source>
</evidence>
<evidence type="ECO:0000256" key="7">
    <source>
        <dbReference type="ARBA" id="ARBA00022679"/>
    </source>
</evidence>
<evidence type="ECO:0000256" key="4">
    <source>
        <dbReference type="ARBA" id="ARBA00011905"/>
    </source>
</evidence>
<dbReference type="SUPFAM" id="SSF53335">
    <property type="entry name" value="S-adenosyl-L-methionine-dependent methyltransferases"/>
    <property type="match status" value="1"/>
</dbReference>
<evidence type="ECO:0000256" key="8">
    <source>
        <dbReference type="ARBA" id="ARBA00022691"/>
    </source>
</evidence>
<keyword evidence="6" id="KW-0489">Methyltransferase</keyword>
<dbReference type="STRING" id="307972.A0A2G8KZH0"/>
<evidence type="ECO:0000256" key="5">
    <source>
        <dbReference type="ARBA" id="ARBA00022490"/>
    </source>
</evidence>
<comment type="similarity">
    <text evidence="3">Belongs to the class I-like SAM-binding methyltransferase superfamily. TPMT family.</text>
</comment>
<dbReference type="EMBL" id="MRZV01000290">
    <property type="protein sequence ID" value="PIK53365.1"/>
    <property type="molecule type" value="Genomic_DNA"/>
</dbReference>
<evidence type="ECO:0000256" key="3">
    <source>
        <dbReference type="ARBA" id="ARBA00008145"/>
    </source>
</evidence>
<dbReference type="Pfam" id="PF05724">
    <property type="entry name" value="TPMT"/>
    <property type="match status" value="1"/>
</dbReference>
<dbReference type="Gene3D" id="3.40.50.150">
    <property type="entry name" value="Vaccinia Virus protein VP39"/>
    <property type="match status" value="1"/>
</dbReference>
<comment type="catalytic activity">
    <reaction evidence="1">
        <text>S-adenosyl-L-methionine + a thiopurine = S-adenosyl-L-homocysteine + a thiopurine S-methylether.</text>
        <dbReference type="EC" id="2.1.1.67"/>
    </reaction>
</comment>
<proteinExistence type="inferred from homology"/>
<reference evidence="9 10" key="1">
    <citation type="journal article" date="2017" name="PLoS Biol.">
        <title>The sea cucumber genome provides insights into morphological evolution and visceral regeneration.</title>
        <authorList>
            <person name="Zhang X."/>
            <person name="Sun L."/>
            <person name="Yuan J."/>
            <person name="Sun Y."/>
            <person name="Gao Y."/>
            <person name="Zhang L."/>
            <person name="Li S."/>
            <person name="Dai H."/>
            <person name="Hamel J.F."/>
            <person name="Liu C."/>
            <person name="Yu Y."/>
            <person name="Liu S."/>
            <person name="Lin W."/>
            <person name="Guo K."/>
            <person name="Jin S."/>
            <person name="Xu P."/>
            <person name="Storey K.B."/>
            <person name="Huan P."/>
            <person name="Zhang T."/>
            <person name="Zhou Y."/>
            <person name="Zhang J."/>
            <person name="Lin C."/>
            <person name="Li X."/>
            <person name="Xing L."/>
            <person name="Huo D."/>
            <person name="Sun M."/>
            <person name="Wang L."/>
            <person name="Mercier A."/>
            <person name="Li F."/>
            <person name="Yang H."/>
            <person name="Xiang J."/>
        </authorList>
    </citation>
    <scope>NUCLEOTIDE SEQUENCE [LARGE SCALE GENOMIC DNA]</scope>
    <source>
        <strain evidence="9">Shaxun</strain>
        <tissue evidence="9">Muscle</tissue>
    </source>
</reference>
<dbReference type="InterPro" id="IPR008854">
    <property type="entry name" value="TPMT"/>
</dbReference>
<evidence type="ECO:0000256" key="1">
    <source>
        <dbReference type="ARBA" id="ARBA00000903"/>
    </source>
</evidence>
<dbReference type="OrthoDB" id="276151at2759"/>
<keyword evidence="5" id="KW-0963">Cytoplasm</keyword>
<dbReference type="FunFam" id="3.40.50.150:FF:000101">
    <property type="entry name" value="Thiopurine S-methyltransferase"/>
    <property type="match status" value="1"/>
</dbReference>
<dbReference type="PANTHER" id="PTHR10259:SF11">
    <property type="entry name" value="THIOPURINE S-METHYLTRANSFERASE"/>
    <property type="match status" value="1"/>
</dbReference>
<gene>
    <name evidence="9" type="ORF">BSL78_09727</name>
</gene>
<dbReference type="PANTHER" id="PTHR10259">
    <property type="entry name" value="THIOPURINE S-METHYLTRANSFERASE"/>
    <property type="match status" value="1"/>
</dbReference>
<sequence length="351" mass="39983">MPAYLNGALVTVYACRQFWGGAQMLADVRHGEELRGGFKVAGRICLEFVCNVPSGVPQYSEKNLATQHFDTQCEVGNTTQYFTMAEGEANQHDESMYSIESWTKGWDEGQWGFHCNVINDLLIKYYERLVDDSGSQMRFFLPLCGKSLDMKWLADKGHQVVGIDCAPRAAVDFFAENQIEYTESEISSIENCTLYKSKDDKIEFYVCDYFALTKDVLKQFDVIWDRGSLNAMPKSKVSDYVELIKQFMKPGTKVLLDLFEVYDDNGEILKDITHLLEADVRRLYDNCQCEVLGTYKYADIAKDMCMDKGQEESFNKSVADQAGSEDQSENDSSEVDVFKNMIGRTYLLTVK</sequence>
<dbReference type="GO" id="GO:0008119">
    <property type="term" value="F:thiopurine S-methyltransferase activity"/>
    <property type="evidence" value="ECO:0007669"/>
    <property type="project" value="UniProtKB-EC"/>
</dbReference>
<dbReference type="Proteomes" id="UP000230750">
    <property type="component" value="Unassembled WGS sequence"/>
</dbReference>